<proteinExistence type="predicted"/>
<sequence>MKIEEVKELINLINESDLALFEFKTDDCYLKMDKSTTRSSEIKEVVTAASPVPVANITSSETTIVNKEETTISAPALEGYIVKSPIVGTFYMSPSPDKASYVEVGKRVKQGDTLCIIEAMKLMNEIESEVSGEVLEILVENESMVEFGQPLFRIRRD</sequence>
<evidence type="ECO:0000259" key="9">
    <source>
        <dbReference type="PROSITE" id="PS50968"/>
    </source>
</evidence>
<keyword evidence="5 8" id="KW-0443">Lipid metabolism</keyword>
<name>A0A937FGW0_9CLOT</name>
<evidence type="ECO:0000256" key="5">
    <source>
        <dbReference type="ARBA" id="ARBA00023098"/>
    </source>
</evidence>
<dbReference type="CDD" id="cd06850">
    <property type="entry name" value="biotinyl_domain"/>
    <property type="match status" value="1"/>
</dbReference>
<accession>A0A937FGW0</accession>
<dbReference type="InterPro" id="IPR000089">
    <property type="entry name" value="Biotin_lipoyl"/>
</dbReference>
<reference evidence="10" key="1">
    <citation type="submission" date="2021-01" db="EMBL/GenBank/DDBJ databases">
        <title>Genome public.</title>
        <authorList>
            <person name="Liu C."/>
            <person name="Sun Q."/>
        </authorList>
    </citation>
    <scope>NUCLEOTIDE SEQUENCE</scope>
    <source>
        <strain evidence="10">YIM B02565</strain>
    </source>
</reference>
<organism evidence="10 11">
    <name type="scientific">Clostridium paridis</name>
    <dbReference type="NCBI Taxonomy" id="2803863"/>
    <lineage>
        <taxon>Bacteria</taxon>
        <taxon>Bacillati</taxon>
        <taxon>Bacillota</taxon>
        <taxon>Clostridia</taxon>
        <taxon>Eubacteriales</taxon>
        <taxon>Clostridiaceae</taxon>
        <taxon>Clostridium</taxon>
    </lineage>
</organism>
<evidence type="ECO:0000256" key="6">
    <source>
        <dbReference type="ARBA" id="ARBA00023160"/>
    </source>
</evidence>
<keyword evidence="6 8" id="KW-0275">Fatty acid biosynthesis</keyword>
<comment type="function">
    <text evidence="8">This protein is a component of the acetyl coenzyme A carboxylase complex; first, biotin carboxylase catalyzes the carboxylation of the carrier protein and then the transcarboxylase transfers the carboxyl group to form malonyl-CoA.</text>
</comment>
<dbReference type="PROSITE" id="PS50968">
    <property type="entry name" value="BIOTINYL_LIPOYL"/>
    <property type="match status" value="1"/>
</dbReference>
<dbReference type="Pfam" id="PF00364">
    <property type="entry name" value="Biotin_lipoyl"/>
    <property type="match status" value="1"/>
</dbReference>
<evidence type="ECO:0000256" key="3">
    <source>
        <dbReference type="ARBA" id="ARBA00022516"/>
    </source>
</evidence>
<dbReference type="PANTHER" id="PTHR45266">
    <property type="entry name" value="OXALOACETATE DECARBOXYLASE ALPHA CHAIN"/>
    <property type="match status" value="1"/>
</dbReference>
<evidence type="ECO:0000313" key="11">
    <source>
        <dbReference type="Proteomes" id="UP000623681"/>
    </source>
</evidence>
<comment type="caution">
    <text evidence="10">The sequence shown here is derived from an EMBL/GenBank/DDBJ whole genome shotgun (WGS) entry which is preliminary data.</text>
</comment>
<evidence type="ECO:0000256" key="4">
    <source>
        <dbReference type="ARBA" id="ARBA00022832"/>
    </source>
</evidence>
<dbReference type="InterPro" id="IPR011053">
    <property type="entry name" value="Single_hybrid_motif"/>
</dbReference>
<keyword evidence="4 8" id="KW-0276">Fatty acid metabolism</keyword>
<dbReference type="GO" id="GO:0009317">
    <property type="term" value="C:acetyl-CoA carboxylase complex"/>
    <property type="evidence" value="ECO:0007669"/>
    <property type="project" value="InterPro"/>
</dbReference>
<dbReference type="GO" id="GO:0006633">
    <property type="term" value="P:fatty acid biosynthetic process"/>
    <property type="evidence" value="ECO:0007669"/>
    <property type="project" value="UniProtKB-KW"/>
</dbReference>
<protein>
    <recommendedName>
        <fullName evidence="2 8">Biotin carboxyl carrier protein of acetyl-CoA carboxylase</fullName>
    </recommendedName>
</protein>
<evidence type="ECO:0000256" key="1">
    <source>
        <dbReference type="ARBA" id="ARBA00005194"/>
    </source>
</evidence>
<dbReference type="PRINTS" id="PR01071">
    <property type="entry name" value="ACOABIOTINCC"/>
</dbReference>
<dbReference type="NCBIfam" id="TIGR00531">
    <property type="entry name" value="BCCP"/>
    <property type="match status" value="1"/>
</dbReference>
<feature type="domain" description="Lipoyl-binding" evidence="9">
    <location>
        <begin position="79"/>
        <end position="155"/>
    </location>
</feature>
<evidence type="ECO:0000256" key="2">
    <source>
        <dbReference type="ARBA" id="ARBA00017562"/>
    </source>
</evidence>
<keyword evidence="7 8" id="KW-0092">Biotin</keyword>
<dbReference type="InterPro" id="IPR050709">
    <property type="entry name" value="Biotin_Carboxyl_Carrier/Decarb"/>
</dbReference>
<dbReference type="InterPro" id="IPR001882">
    <property type="entry name" value="Biotin_BS"/>
</dbReference>
<evidence type="ECO:0000256" key="7">
    <source>
        <dbReference type="ARBA" id="ARBA00023267"/>
    </source>
</evidence>
<dbReference type="PANTHER" id="PTHR45266:SF3">
    <property type="entry name" value="OXALOACETATE DECARBOXYLASE ALPHA CHAIN"/>
    <property type="match status" value="1"/>
</dbReference>
<keyword evidence="3 8" id="KW-0444">Lipid biosynthesis</keyword>
<dbReference type="AlphaFoldDB" id="A0A937FGW0"/>
<dbReference type="EMBL" id="JAESWA010000022">
    <property type="protein sequence ID" value="MBL4932042.1"/>
    <property type="molecule type" value="Genomic_DNA"/>
</dbReference>
<evidence type="ECO:0000313" key="10">
    <source>
        <dbReference type="EMBL" id="MBL4932042.1"/>
    </source>
</evidence>
<dbReference type="InterPro" id="IPR001249">
    <property type="entry name" value="AcCoA_biotinCC"/>
</dbReference>
<dbReference type="FunFam" id="2.40.50.100:FF:000003">
    <property type="entry name" value="Acetyl-CoA carboxylase biotin carboxyl carrier protein"/>
    <property type="match status" value="1"/>
</dbReference>
<gene>
    <name evidence="10" type="primary">accB</name>
    <name evidence="10" type="ORF">JK634_09525</name>
</gene>
<keyword evidence="11" id="KW-1185">Reference proteome</keyword>
<dbReference type="GO" id="GO:0003989">
    <property type="term" value="F:acetyl-CoA carboxylase activity"/>
    <property type="evidence" value="ECO:0007669"/>
    <property type="project" value="InterPro"/>
</dbReference>
<dbReference type="Proteomes" id="UP000623681">
    <property type="component" value="Unassembled WGS sequence"/>
</dbReference>
<evidence type="ECO:0000256" key="8">
    <source>
        <dbReference type="RuleBase" id="RU364072"/>
    </source>
</evidence>
<dbReference type="SUPFAM" id="SSF51230">
    <property type="entry name" value="Single hybrid motif"/>
    <property type="match status" value="1"/>
</dbReference>
<dbReference type="RefSeq" id="WP_202767419.1">
    <property type="nucleotide sequence ID" value="NZ_JAESWA010000022.1"/>
</dbReference>
<dbReference type="PROSITE" id="PS00188">
    <property type="entry name" value="BIOTIN"/>
    <property type="match status" value="1"/>
</dbReference>
<comment type="pathway">
    <text evidence="1 8">Lipid metabolism; fatty acid biosynthesis.</text>
</comment>
<dbReference type="Gene3D" id="2.40.50.100">
    <property type="match status" value="1"/>
</dbReference>